<dbReference type="RefSeq" id="WP_147097770.1">
    <property type="nucleotide sequence ID" value="NZ_VOOS01000001.1"/>
</dbReference>
<dbReference type="InterPro" id="IPR050131">
    <property type="entry name" value="Peptidase_S8_subtilisin-like"/>
</dbReference>
<dbReference type="GO" id="GO:0006508">
    <property type="term" value="P:proteolysis"/>
    <property type="evidence" value="ECO:0007669"/>
    <property type="project" value="UniProtKB-KW"/>
</dbReference>
<dbReference type="Pfam" id="PF00082">
    <property type="entry name" value="Peptidase_S8"/>
    <property type="match status" value="1"/>
</dbReference>
<dbReference type="Gene3D" id="2.60.120.1290">
    <property type="match status" value="1"/>
</dbReference>
<feature type="signal peptide" evidence="8">
    <location>
        <begin position="1"/>
        <end position="18"/>
    </location>
</feature>
<dbReference type="SUPFAM" id="SSF52743">
    <property type="entry name" value="Subtilisin-like"/>
    <property type="match status" value="1"/>
</dbReference>
<dbReference type="OrthoDB" id="9792152at2"/>
<dbReference type="InterPro" id="IPR000209">
    <property type="entry name" value="Peptidase_S8/S53_dom"/>
</dbReference>
<dbReference type="PROSITE" id="PS00137">
    <property type="entry name" value="SUBTILASE_HIS"/>
    <property type="match status" value="1"/>
</dbReference>
<dbReference type="InterPro" id="IPR023828">
    <property type="entry name" value="Peptidase_S8_Ser-AS"/>
</dbReference>
<evidence type="ECO:0000259" key="10">
    <source>
        <dbReference type="Pfam" id="PF18962"/>
    </source>
</evidence>
<evidence type="ECO:0000259" key="9">
    <source>
        <dbReference type="Pfam" id="PF00082"/>
    </source>
</evidence>
<dbReference type="AlphaFoldDB" id="A0A5C6RWS5"/>
<organism evidence="11 12">
    <name type="scientific">Vicingus serpentipes</name>
    <dbReference type="NCBI Taxonomy" id="1926625"/>
    <lineage>
        <taxon>Bacteria</taxon>
        <taxon>Pseudomonadati</taxon>
        <taxon>Bacteroidota</taxon>
        <taxon>Flavobacteriia</taxon>
        <taxon>Flavobacteriales</taxon>
        <taxon>Vicingaceae</taxon>
        <taxon>Vicingus</taxon>
    </lineage>
</organism>
<dbReference type="InterPro" id="IPR022398">
    <property type="entry name" value="Peptidase_S8_His-AS"/>
</dbReference>
<name>A0A5C6RWS5_9FLAO</name>
<feature type="chain" id="PRO_5022737681" evidence="8">
    <location>
        <begin position="19"/>
        <end position="858"/>
    </location>
</feature>
<protein>
    <submittedName>
        <fullName evidence="11">S8 family serine peptidase</fullName>
    </submittedName>
</protein>
<evidence type="ECO:0000256" key="8">
    <source>
        <dbReference type="SAM" id="SignalP"/>
    </source>
</evidence>
<evidence type="ECO:0000256" key="2">
    <source>
        <dbReference type="ARBA" id="ARBA00022670"/>
    </source>
</evidence>
<comment type="similarity">
    <text evidence="1 7">Belongs to the peptidase S8 family.</text>
</comment>
<dbReference type="InterPro" id="IPR026444">
    <property type="entry name" value="Secre_tail"/>
</dbReference>
<accession>A0A5C6RWS5</accession>
<evidence type="ECO:0000256" key="6">
    <source>
        <dbReference type="PIRSR" id="PIRSR615500-1"/>
    </source>
</evidence>
<dbReference type="GO" id="GO:0004252">
    <property type="term" value="F:serine-type endopeptidase activity"/>
    <property type="evidence" value="ECO:0007669"/>
    <property type="project" value="UniProtKB-UniRule"/>
</dbReference>
<dbReference type="PANTHER" id="PTHR43806:SF65">
    <property type="entry name" value="SERINE PROTEASE APRX"/>
    <property type="match status" value="1"/>
</dbReference>
<dbReference type="InterPro" id="IPR036852">
    <property type="entry name" value="Peptidase_S8/S53_dom_sf"/>
</dbReference>
<gene>
    <name evidence="11" type="ORF">FRY74_01085</name>
</gene>
<evidence type="ECO:0000313" key="12">
    <source>
        <dbReference type="Proteomes" id="UP000321721"/>
    </source>
</evidence>
<dbReference type="Gene3D" id="3.40.50.200">
    <property type="entry name" value="Peptidase S8/S53 domain"/>
    <property type="match status" value="1"/>
</dbReference>
<dbReference type="NCBIfam" id="TIGR04183">
    <property type="entry name" value="Por_Secre_tail"/>
    <property type="match status" value="1"/>
</dbReference>
<dbReference type="PROSITE" id="PS51892">
    <property type="entry name" value="SUBTILASE"/>
    <property type="match status" value="1"/>
</dbReference>
<keyword evidence="4 7" id="KW-0378">Hydrolase</keyword>
<keyword evidence="12" id="KW-1185">Reference proteome</keyword>
<dbReference type="PRINTS" id="PR00723">
    <property type="entry name" value="SUBTILISIN"/>
</dbReference>
<reference evidence="11 12" key="1">
    <citation type="submission" date="2019-08" db="EMBL/GenBank/DDBJ databases">
        <title>Genome of Vicingus serpentipes NCIMB 15042.</title>
        <authorList>
            <person name="Bowman J.P."/>
        </authorList>
    </citation>
    <scope>NUCLEOTIDE SEQUENCE [LARGE SCALE GENOMIC DNA]</scope>
    <source>
        <strain evidence="11 12">NCIMB 15042</strain>
    </source>
</reference>
<dbReference type="PROSITE" id="PS00138">
    <property type="entry name" value="SUBTILASE_SER"/>
    <property type="match status" value="1"/>
</dbReference>
<evidence type="ECO:0000256" key="7">
    <source>
        <dbReference type="PROSITE-ProRule" id="PRU01240"/>
    </source>
</evidence>
<dbReference type="EMBL" id="VOOS01000001">
    <property type="protein sequence ID" value="TXB66808.1"/>
    <property type="molecule type" value="Genomic_DNA"/>
</dbReference>
<feature type="active site" description="Charge relay system" evidence="6 7">
    <location>
        <position position="136"/>
    </location>
</feature>
<keyword evidence="2 7" id="KW-0645">Protease</keyword>
<feature type="domain" description="Peptidase S8/S53" evidence="9">
    <location>
        <begin position="127"/>
        <end position="621"/>
    </location>
</feature>
<dbReference type="PANTHER" id="PTHR43806">
    <property type="entry name" value="PEPTIDASE S8"/>
    <property type="match status" value="1"/>
</dbReference>
<evidence type="ECO:0000313" key="11">
    <source>
        <dbReference type="EMBL" id="TXB66808.1"/>
    </source>
</evidence>
<feature type="active site" description="Charge relay system" evidence="6 7">
    <location>
        <position position="197"/>
    </location>
</feature>
<comment type="caution">
    <text evidence="11">The sequence shown here is derived from an EMBL/GenBank/DDBJ whole genome shotgun (WGS) entry which is preliminary data.</text>
</comment>
<evidence type="ECO:0000256" key="1">
    <source>
        <dbReference type="ARBA" id="ARBA00011073"/>
    </source>
</evidence>
<dbReference type="InterPro" id="IPR015500">
    <property type="entry name" value="Peptidase_S8_subtilisin-rel"/>
</dbReference>
<proteinExistence type="inferred from homology"/>
<feature type="domain" description="Secretion system C-terminal sorting" evidence="10">
    <location>
        <begin position="785"/>
        <end position="856"/>
    </location>
</feature>
<sequence>MKKLVLFFIVFISISVYAQQAKVNFGLRAAINSSKSEDLIALFVHGDVLEIKREVNKLGGRVKLSTGNIVQVDVPAGKIVDFSKNDFVDFIEYSLSKGTVLNDTMIIHNNVVPIHNGVEPLDQPYTGKGVVLGFIDTGIDIYHPDFKDTLGNTRILAIWDQYNSDDGSSSYGYGQVWDSSAINNNNCTHVDHNGVNHGTHVAGIAAGNGLGVNNYRGVAPESNLVVVASNQGVGNWLSTVVDAVNFIYDVADSYNMPCVINVSMGDYFGSHDGEDAASLLIDSIVNYKEGRAFVAAAGNAGDFNTYKFHLEHQITNDTTFTWFKYNGSSALGYGSVFYELWADTADFNNVEFSVGANLPSGTYEERGTTPFYNIKNILGLQTDTIKNDSSQVLGIVDFYTELQGNKYLMQVHMQEPDSNQLLFSLKTTGNGRMDVWTMSALGTSNYVYSPLPLETILPEIVNYVLPDSLKSMVSSFQNVESLLTVANFVNRATYIDVDTILRFTGKTPGFRAASSSRGPTRRGTLKPDIAATGDYVIGPVSAGVIAANMVAPTNRMRIALGGMHRYNGGTSMASPVIAGVAALYFEKCNTSTMAEVKNAITSTAKSDGNTGSVPNIAFGYGKVDAFAALNTSNFTFSLGTDIDICDGDSAQINAGVYSSYLWSTGDTTSSIYLDSTNSIYTEVINESGCRSWSDTINVTWHPLPIKPFINVVGNDTLIYATNLDLQWYYNTDSLVGENDTILVAQSNGDYFLQVSDSFGCKSNSDTINVIILTVQQQNSASGVKLYPNPTQGIFKAEIKDLTIKSLILIDIQGRELYTEQVSNQSVINLDLSHLPNGIYYLKILKEVGFDLEKVIIAR</sequence>
<evidence type="ECO:0000256" key="4">
    <source>
        <dbReference type="ARBA" id="ARBA00022801"/>
    </source>
</evidence>
<evidence type="ECO:0000256" key="3">
    <source>
        <dbReference type="ARBA" id="ARBA00022729"/>
    </source>
</evidence>
<dbReference type="Proteomes" id="UP000321721">
    <property type="component" value="Unassembled WGS sequence"/>
</dbReference>
<dbReference type="Pfam" id="PF18962">
    <property type="entry name" value="Por_Secre_tail"/>
    <property type="match status" value="1"/>
</dbReference>
<keyword evidence="3 8" id="KW-0732">Signal</keyword>
<keyword evidence="5 7" id="KW-0720">Serine protease</keyword>
<feature type="active site" description="Charge relay system" evidence="6 7">
    <location>
        <position position="571"/>
    </location>
</feature>
<evidence type="ECO:0000256" key="5">
    <source>
        <dbReference type="ARBA" id="ARBA00022825"/>
    </source>
</evidence>